<feature type="transmembrane region" description="Helical" evidence="2">
    <location>
        <begin position="74"/>
        <end position="95"/>
    </location>
</feature>
<keyword evidence="2" id="KW-0812">Transmembrane</keyword>
<feature type="region of interest" description="Disordered" evidence="1">
    <location>
        <begin position="205"/>
        <end position="226"/>
    </location>
</feature>
<name>A0ABR2ZWB2_9AGAR</name>
<feature type="region of interest" description="Disordered" evidence="1">
    <location>
        <begin position="247"/>
        <end position="277"/>
    </location>
</feature>
<dbReference type="Proteomes" id="UP001437256">
    <property type="component" value="Unassembled WGS sequence"/>
</dbReference>
<comment type="caution">
    <text evidence="4">The sequence shown here is derived from an EMBL/GenBank/DDBJ whole genome shotgun (WGS) entry which is preliminary data.</text>
</comment>
<dbReference type="EMBL" id="JBBXMP010000045">
    <property type="protein sequence ID" value="KAL0065605.1"/>
    <property type="molecule type" value="Genomic_DNA"/>
</dbReference>
<accession>A0ABR2ZWB2</accession>
<evidence type="ECO:0000313" key="4">
    <source>
        <dbReference type="EMBL" id="KAL0065605.1"/>
    </source>
</evidence>
<feature type="compositionally biased region" description="Basic residues" evidence="1">
    <location>
        <begin position="268"/>
        <end position="277"/>
    </location>
</feature>
<reference evidence="4 5" key="1">
    <citation type="submission" date="2024-05" db="EMBL/GenBank/DDBJ databases">
        <title>A draft genome resource for the thread blight pathogen Marasmius tenuissimus strain MS-2.</title>
        <authorList>
            <person name="Yulfo-Soto G.E."/>
            <person name="Baruah I.K."/>
            <person name="Amoako-Attah I."/>
            <person name="Bukari Y."/>
            <person name="Meinhardt L.W."/>
            <person name="Bailey B.A."/>
            <person name="Cohen S.P."/>
        </authorList>
    </citation>
    <scope>NUCLEOTIDE SEQUENCE [LARGE SCALE GENOMIC DNA]</scope>
    <source>
        <strain evidence="4 5">MS-2</strain>
    </source>
</reference>
<keyword evidence="2" id="KW-0472">Membrane</keyword>
<dbReference type="PANTHER" id="PTHR40465:SF1">
    <property type="entry name" value="DUF6534 DOMAIN-CONTAINING PROTEIN"/>
    <property type="match status" value="1"/>
</dbReference>
<organism evidence="4 5">
    <name type="scientific">Marasmius tenuissimus</name>
    <dbReference type="NCBI Taxonomy" id="585030"/>
    <lineage>
        <taxon>Eukaryota</taxon>
        <taxon>Fungi</taxon>
        <taxon>Dikarya</taxon>
        <taxon>Basidiomycota</taxon>
        <taxon>Agaricomycotina</taxon>
        <taxon>Agaricomycetes</taxon>
        <taxon>Agaricomycetidae</taxon>
        <taxon>Agaricales</taxon>
        <taxon>Marasmiineae</taxon>
        <taxon>Marasmiaceae</taxon>
        <taxon>Marasmius</taxon>
    </lineage>
</organism>
<dbReference type="InterPro" id="IPR045339">
    <property type="entry name" value="DUF6534"/>
</dbReference>
<feature type="domain" description="DUF6534" evidence="3">
    <location>
        <begin position="115"/>
        <end position="199"/>
    </location>
</feature>
<keyword evidence="2" id="KW-1133">Transmembrane helix</keyword>
<feature type="transmembrane region" description="Helical" evidence="2">
    <location>
        <begin position="43"/>
        <end position="62"/>
    </location>
</feature>
<feature type="transmembrane region" description="Helical" evidence="2">
    <location>
        <begin position="107"/>
        <end position="128"/>
    </location>
</feature>
<feature type="transmembrane region" description="Helical" evidence="2">
    <location>
        <begin position="149"/>
        <end position="171"/>
    </location>
</feature>
<protein>
    <recommendedName>
        <fullName evidence="3">DUF6534 domain-containing protein</fullName>
    </recommendedName>
</protein>
<evidence type="ECO:0000256" key="1">
    <source>
        <dbReference type="SAM" id="MobiDB-lite"/>
    </source>
</evidence>
<dbReference type="PANTHER" id="PTHR40465">
    <property type="entry name" value="CHROMOSOME 1, WHOLE GENOME SHOTGUN SEQUENCE"/>
    <property type="match status" value="1"/>
</dbReference>
<evidence type="ECO:0000313" key="5">
    <source>
        <dbReference type="Proteomes" id="UP001437256"/>
    </source>
</evidence>
<keyword evidence="5" id="KW-1185">Reference proteome</keyword>
<evidence type="ECO:0000259" key="3">
    <source>
        <dbReference type="Pfam" id="PF20152"/>
    </source>
</evidence>
<sequence length="277" mass="30016">MKALVYGLLILDTVQTILITNDAFIKYGLEFAQVEGLSKMRNAWFSIPTISAINGTAVQLFFAYRISKLSESRILGALVAILAVAGGAGGLAAGIQSRIINNLAQVAIWLTISGACDVVIAICMTAILSRKRSGFNSATDDAITKIIRLTVETGSLTAILAIITVVLFFSFPNRSYWNVPIDVLGKLYSNNLMVILNRRIKISDGRTSNGPQTSSSHQNFQGSRNAHTSVAVEMPIKIHREVWSRADPEDPNTIKMGDMSSPVGVHPYSKHSGPHMV</sequence>
<dbReference type="Pfam" id="PF20152">
    <property type="entry name" value="DUF6534"/>
    <property type="match status" value="1"/>
</dbReference>
<proteinExistence type="predicted"/>
<evidence type="ECO:0000256" key="2">
    <source>
        <dbReference type="SAM" id="Phobius"/>
    </source>
</evidence>
<gene>
    <name evidence="4" type="ORF">AAF712_007383</name>
</gene>